<dbReference type="Proteomes" id="UP001162162">
    <property type="component" value="Unassembled WGS sequence"/>
</dbReference>
<proteinExistence type="predicted"/>
<dbReference type="Pfam" id="PF00266">
    <property type="entry name" value="Aminotran_5"/>
    <property type="match status" value="1"/>
</dbReference>
<reference evidence="2" key="1">
    <citation type="journal article" date="2023" name="Insect Mol. Biol.">
        <title>Genome sequencing provides insights into the evolution of gene families encoding plant cell wall-degrading enzymes in longhorned beetles.</title>
        <authorList>
            <person name="Shin N.R."/>
            <person name="Okamura Y."/>
            <person name="Kirsch R."/>
            <person name="Pauchet Y."/>
        </authorList>
    </citation>
    <scope>NUCLEOTIDE SEQUENCE</scope>
    <source>
        <strain evidence="2">AMC_N1</strain>
    </source>
</reference>
<keyword evidence="3" id="KW-1185">Reference proteome</keyword>
<comment type="caution">
    <text evidence="2">The sequence shown here is derived from an EMBL/GenBank/DDBJ whole genome shotgun (WGS) entry which is preliminary data.</text>
</comment>
<name>A0AAV8XJV6_9CUCU</name>
<evidence type="ECO:0000259" key="1">
    <source>
        <dbReference type="Pfam" id="PF00266"/>
    </source>
</evidence>
<protein>
    <recommendedName>
        <fullName evidence="1">Aminotransferase class V domain-containing protein</fullName>
    </recommendedName>
</protein>
<dbReference type="SUPFAM" id="SSF53383">
    <property type="entry name" value="PLP-dependent transferases"/>
    <property type="match status" value="1"/>
</dbReference>
<dbReference type="PANTHER" id="PTHR14237:SF80">
    <property type="entry name" value="MOLYBDENUM COFACTOR SULFURASE"/>
    <property type="match status" value="1"/>
</dbReference>
<accession>A0AAV8XJV6</accession>
<sequence length="320" mass="36046">MIFEQEKIKECYLDHAGSTLYSEKQIQGVFSDLSKNIYANPHAKNLASRLTEDAIDIIRYQILDHFNTNIEEYSVVFTSGTTAALKIIGECFNYGDDGTLAYLENNHTSVLGVRNYAKNLVEIKTEVALRLSSTSTVTDCELDTEESYFSNSLFVYPTQCNFSGTKYPLTWIENIRNGILNSLSPKKTKNWYVSLDCASYVSTNKLDLSKHKPDFVTISFYKMFGYPTGLGALLSTLQRLVAKFETTGSVNNLPTPVRQRNARSTENIAAVRGLFDIFNKISNTLTLKGTRFESVEAVKAKATEVLNQLTEADFQHCFRQ</sequence>
<dbReference type="Gene3D" id="3.40.640.10">
    <property type="entry name" value="Type I PLP-dependent aspartate aminotransferase-like (Major domain)"/>
    <property type="match status" value="1"/>
</dbReference>
<dbReference type="PANTHER" id="PTHR14237">
    <property type="entry name" value="MOLYBDOPTERIN COFACTOR SULFURASE MOSC"/>
    <property type="match status" value="1"/>
</dbReference>
<dbReference type="InterPro" id="IPR015421">
    <property type="entry name" value="PyrdxlP-dep_Trfase_major"/>
</dbReference>
<dbReference type="AlphaFoldDB" id="A0AAV8XJV6"/>
<feature type="domain" description="Aminotransferase class V" evidence="1">
    <location>
        <begin position="12"/>
        <end position="275"/>
    </location>
</feature>
<dbReference type="GO" id="GO:0008265">
    <property type="term" value="F:molybdenum cofactor sulfurtransferase activity"/>
    <property type="evidence" value="ECO:0007669"/>
    <property type="project" value="TreeGrafter"/>
</dbReference>
<organism evidence="2 3">
    <name type="scientific">Aromia moschata</name>
    <dbReference type="NCBI Taxonomy" id="1265417"/>
    <lineage>
        <taxon>Eukaryota</taxon>
        <taxon>Metazoa</taxon>
        <taxon>Ecdysozoa</taxon>
        <taxon>Arthropoda</taxon>
        <taxon>Hexapoda</taxon>
        <taxon>Insecta</taxon>
        <taxon>Pterygota</taxon>
        <taxon>Neoptera</taxon>
        <taxon>Endopterygota</taxon>
        <taxon>Coleoptera</taxon>
        <taxon>Polyphaga</taxon>
        <taxon>Cucujiformia</taxon>
        <taxon>Chrysomeloidea</taxon>
        <taxon>Cerambycidae</taxon>
        <taxon>Cerambycinae</taxon>
        <taxon>Callichromatini</taxon>
        <taxon>Aromia</taxon>
    </lineage>
</organism>
<dbReference type="InterPro" id="IPR000192">
    <property type="entry name" value="Aminotrans_V_dom"/>
</dbReference>
<evidence type="ECO:0000313" key="3">
    <source>
        <dbReference type="Proteomes" id="UP001162162"/>
    </source>
</evidence>
<evidence type="ECO:0000313" key="2">
    <source>
        <dbReference type="EMBL" id="KAJ8938858.1"/>
    </source>
</evidence>
<gene>
    <name evidence="2" type="ORF">NQ318_019919</name>
</gene>
<dbReference type="EMBL" id="JAPWTK010000527">
    <property type="protein sequence ID" value="KAJ8938858.1"/>
    <property type="molecule type" value="Genomic_DNA"/>
</dbReference>
<dbReference type="GO" id="GO:0043545">
    <property type="term" value="P:molybdopterin cofactor metabolic process"/>
    <property type="evidence" value="ECO:0007669"/>
    <property type="project" value="TreeGrafter"/>
</dbReference>
<dbReference type="InterPro" id="IPR015424">
    <property type="entry name" value="PyrdxlP-dep_Trfase"/>
</dbReference>